<gene>
    <name evidence="1" type="ORF">D9C73_014452</name>
</gene>
<name>A0A4U5UWT8_COLLU</name>
<evidence type="ECO:0000313" key="1">
    <source>
        <dbReference type="EMBL" id="TKS79318.1"/>
    </source>
</evidence>
<sequence>MEEKSKGVWWTAQGWPVSKDRGKNVTSERVLGRFCSFDLSNVPHTALVEKASGWSVVVVEASGWSVVVEEEASGWSVVVVEASGWSVVVEEEASGWSVVVVEASGWSVVVEEEASGWRSQKKHFELDPLWDSGGSGGRS</sequence>
<dbReference type="Proteomes" id="UP000298787">
    <property type="component" value="Chromosome 12"/>
</dbReference>
<organism evidence="1 2">
    <name type="scientific">Collichthys lucidus</name>
    <name type="common">Big head croaker</name>
    <name type="synonym">Sciaena lucida</name>
    <dbReference type="NCBI Taxonomy" id="240159"/>
    <lineage>
        <taxon>Eukaryota</taxon>
        <taxon>Metazoa</taxon>
        <taxon>Chordata</taxon>
        <taxon>Craniata</taxon>
        <taxon>Vertebrata</taxon>
        <taxon>Euteleostomi</taxon>
        <taxon>Actinopterygii</taxon>
        <taxon>Neopterygii</taxon>
        <taxon>Teleostei</taxon>
        <taxon>Neoteleostei</taxon>
        <taxon>Acanthomorphata</taxon>
        <taxon>Eupercaria</taxon>
        <taxon>Sciaenidae</taxon>
        <taxon>Collichthys</taxon>
    </lineage>
</organism>
<reference evidence="1 2" key="1">
    <citation type="submission" date="2019-01" db="EMBL/GenBank/DDBJ databases">
        <title>Genome Assembly of Collichthys lucidus.</title>
        <authorList>
            <person name="Cai M."/>
            <person name="Xiao S."/>
        </authorList>
    </citation>
    <scope>NUCLEOTIDE SEQUENCE [LARGE SCALE GENOMIC DNA]</scope>
    <source>
        <strain evidence="1">JT15FE1705JMU</strain>
        <tissue evidence="1">Muscle</tissue>
    </source>
</reference>
<dbReference type="AlphaFoldDB" id="A0A4U5UWT8"/>
<keyword evidence="2" id="KW-1185">Reference proteome</keyword>
<evidence type="ECO:0000313" key="2">
    <source>
        <dbReference type="Proteomes" id="UP000298787"/>
    </source>
</evidence>
<accession>A0A4U5UWT8</accession>
<dbReference type="EMBL" id="CM014089">
    <property type="protein sequence ID" value="TKS79318.1"/>
    <property type="molecule type" value="Genomic_DNA"/>
</dbReference>
<proteinExistence type="predicted"/>
<protein>
    <submittedName>
        <fullName evidence="1">Uncharacterized protein</fullName>
    </submittedName>
</protein>